<dbReference type="AlphaFoldDB" id="A0A6M6JLI7"/>
<reference evidence="1 2" key="1">
    <citation type="submission" date="2020-05" db="EMBL/GenBank/DDBJ databases">
        <authorList>
            <person name="Mo P."/>
        </authorList>
    </citation>
    <scope>NUCLEOTIDE SEQUENCE [LARGE SCALE GENOMIC DNA]</scope>
    <source>
        <strain evidence="1 2">Gen01</strain>
    </source>
</reference>
<protein>
    <submittedName>
        <fullName evidence="1">Uncharacterized protein</fullName>
    </submittedName>
</protein>
<dbReference type="EMBL" id="CP053564">
    <property type="protein sequence ID" value="QJY47920.1"/>
    <property type="molecule type" value="Genomic_DNA"/>
</dbReference>
<proteinExistence type="predicted"/>
<gene>
    <name evidence="1" type="ORF">HOP40_20725</name>
</gene>
<name>A0A6M6JLI7_9PSEU</name>
<keyword evidence="2" id="KW-1185">Reference proteome</keyword>
<dbReference type="Proteomes" id="UP000505377">
    <property type="component" value="Chromosome"/>
</dbReference>
<dbReference type="RefSeq" id="WP_172161067.1">
    <property type="nucleotide sequence ID" value="NZ_CP053564.1"/>
</dbReference>
<organism evidence="1 2">
    <name type="scientific">Pseudonocardia broussonetiae</name>
    <dbReference type="NCBI Taxonomy" id="2736640"/>
    <lineage>
        <taxon>Bacteria</taxon>
        <taxon>Bacillati</taxon>
        <taxon>Actinomycetota</taxon>
        <taxon>Actinomycetes</taxon>
        <taxon>Pseudonocardiales</taxon>
        <taxon>Pseudonocardiaceae</taxon>
        <taxon>Pseudonocardia</taxon>
    </lineage>
</organism>
<sequence>MSTVHLNTSDAAELAEMLTFLGDWLANDPHTLSASLEKFLGGTGYTTDTLHNDLARFAFLLTGEGAAHLFGGEEQ</sequence>
<evidence type="ECO:0000313" key="1">
    <source>
        <dbReference type="EMBL" id="QJY47920.1"/>
    </source>
</evidence>
<dbReference type="KEGG" id="pbro:HOP40_20725"/>
<evidence type="ECO:0000313" key="2">
    <source>
        <dbReference type="Proteomes" id="UP000505377"/>
    </source>
</evidence>
<accession>A0A6M6JLI7</accession>